<keyword evidence="2" id="KW-0808">Transferase</keyword>
<feature type="compositionally biased region" description="Basic residues" evidence="3">
    <location>
        <begin position="68"/>
        <end position="80"/>
    </location>
</feature>
<dbReference type="GeneID" id="19017821"/>
<dbReference type="GO" id="GO:0016747">
    <property type="term" value="F:acyltransferase activity, transferring groups other than amino-acyl groups"/>
    <property type="evidence" value="ECO:0007669"/>
    <property type="project" value="TreeGrafter"/>
</dbReference>
<evidence type="ECO:0000256" key="3">
    <source>
        <dbReference type="SAM" id="MobiDB-lite"/>
    </source>
</evidence>
<evidence type="ECO:0008006" key="6">
    <source>
        <dbReference type="Google" id="ProtNLM"/>
    </source>
</evidence>
<feature type="compositionally biased region" description="Low complexity" evidence="3">
    <location>
        <begin position="28"/>
        <end position="45"/>
    </location>
</feature>
<dbReference type="KEGG" id="bpg:Bathy01g00850"/>
<dbReference type="RefSeq" id="XP_007515208.1">
    <property type="nucleotide sequence ID" value="XM_007515146.1"/>
</dbReference>
<sequence>MSSGRSSGGFGGRRSFLAEDENARRVVSSSFTSSSSSGFATTISSPRISSTERCKRRGGGGGGERGGHKNRRRRGRSKKSRVVLIQNAGAFTKLIEIPQARAVARGVLLPARYFVDGKRRKESVLVNEMVRVPNEDQNVPLKVAKLIPLSGYDVGEVPFVMQVVSYYRNPLDCGMMKRALEKALEKYPMLAGRLDLQTPGFRNKGVRLTNSGVPFRVVNEPFEDGGARTIDDLPQDFASESRRFLDFAPWIELMLGDAPAFTVKITNLPNNGGSVLGVCMSHAVSDGQGFVEFLITWAEIAKGNLNGNPLGDPIFDRSLLPTSEFEKKEEIERMLEEEQFVGAGSVDTLVNAVKAGRALAPDFLRFPAGNRSMIKISKENIDKIKSASNASNENEALSAHAWLQLSKLSGLPTGSDFQHVTVVSARGGSKGLPPMYFGNACVGVKTGALKIGECGDDIAKARDLIKPGLRKMLKDRSKYLMLTESAFRAGVNAYDWDCLAFMSGEMCWCNNLVEIYKKLYELDFGSGTPELALPPELNDIVQINTSRPTEPGMPAGENGVEMFVNMPPSVMERVNANVEVLNGARY</sequence>
<feature type="region of interest" description="Disordered" evidence="3">
    <location>
        <begin position="27"/>
        <end position="80"/>
    </location>
</feature>
<dbReference type="Proteomes" id="UP000198341">
    <property type="component" value="Chromosome 1"/>
</dbReference>
<evidence type="ECO:0000313" key="5">
    <source>
        <dbReference type="Proteomes" id="UP000198341"/>
    </source>
</evidence>
<comment type="similarity">
    <text evidence="1">Belongs to the plant acyltransferase family.</text>
</comment>
<keyword evidence="5" id="KW-1185">Reference proteome</keyword>
<dbReference type="STRING" id="41875.K8E8V8"/>
<protein>
    <recommendedName>
        <fullName evidence="6">Transferase</fullName>
    </recommendedName>
</protein>
<dbReference type="InterPro" id="IPR023213">
    <property type="entry name" value="CAT-like_dom_sf"/>
</dbReference>
<dbReference type="SUPFAM" id="SSF52777">
    <property type="entry name" value="CoA-dependent acyltransferases"/>
    <property type="match status" value="1"/>
</dbReference>
<evidence type="ECO:0000313" key="4">
    <source>
        <dbReference type="EMBL" id="CCO14087.1"/>
    </source>
</evidence>
<dbReference type="OrthoDB" id="671439at2759"/>
<dbReference type="PANTHER" id="PTHR31642:SF310">
    <property type="entry name" value="FATTY ALCOHOL:CAFFEOYL-COA ACYLTRANSFERASE"/>
    <property type="match status" value="1"/>
</dbReference>
<proteinExistence type="inferred from homology"/>
<dbReference type="PANTHER" id="PTHR31642">
    <property type="entry name" value="TRICHOTHECENE 3-O-ACETYLTRANSFERASE"/>
    <property type="match status" value="1"/>
</dbReference>
<name>K8E8V8_9CHLO</name>
<dbReference type="EMBL" id="FO082278">
    <property type="protein sequence ID" value="CCO14087.1"/>
    <property type="molecule type" value="Genomic_DNA"/>
</dbReference>
<dbReference type="AlphaFoldDB" id="K8E8V8"/>
<reference evidence="4 5" key="1">
    <citation type="submission" date="2011-10" db="EMBL/GenBank/DDBJ databases">
        <authorList>
            <person name="Genoscope - CEA"/>
        </authorList>
    </citation>
    <scope>NUCLEOTIDE SEQUENCE [LARGE SCALE GENOMIC DNA]</scope>
    <source>
        <strain evidence="4 5">RCC 1105</strain>
    </source>
</reference>
<organism evidence="4 5">
    <name type="scientific">Bathycoccus prasinos</name>
    <dbReference type="NCBI Taxonomy" id="41875"/>
    <lineage>
        <taxon>Eukaryota</taxon>
        <taxon>Viridiplantae</taxon>
        <taxon>Chlorophyta</taxon>
        <taxon>Mamiellophyceae</taxon>
        <taxon>Mamiellales</taxon>
        <taxon>Bathycoccaceae</taxon>
        <taxon>Bathycoccus</taxon>
    </lineage>
</organism>
<evidence type="ECO:0000256" key="1">
    <source>
        <dbReference type="ARBA" id="ARBA00009861"/>
    </source>
</evidence>
<dbReference type="InterPro" id="IPR050317">
    <property type="entry name" value="Plant_Fungal_Acyltransferase"/>
</dbReference>
<evidence type="ECO:0000256" key="2">
    <source>
        <dbReference type="ARBA" id="ARBA00022679"/>
    </source>
</evidence>
<dbReference type="Pfam" id="PF02458">
    <property type="entry name" value="Transferase"/>
    <property type="match status" value="1"/>
</dbReference>
<dbReference type="Gene3D" id="3.30.559.10">
    <property type="entry name" value="Chloramphenicol acetyltransferase-like domain"/>
    <property type="match status" value="2"/>
</dbReference>
<accession>K8E8V8</accession>
<gene>
    <name evidence="4" type="ORF">Bathy01g00850</name>
</gene>